<organism evidence="1">
    <name type="scientific">Nothobranchius kuhntae</name>
    <name type="common">Beira killifish</name>
    <dbReference type="NCBI Taxonomy" id="321403"/>
    <lineage>
        <taxon>Eukaryota</taxon>
        <taxon>Metazoa</taxon>
        <taxon>Chordata</taxon>
        <taxon>Craniata</taxon>
        <taxon>Vertebrata</taxon>
        <taxon>Euteleostomi</taxon>
        <taxon>Actinopterygii</taxon>
        <taxon>Neopterygii</taxon>
        <taxon>Teleostei</taxon>
        <taxon>Neoteleostei</taxon>
        <taxon>Acanthomorphata</taxon>
        <taxon>Ovalentaria</taxon>
        <taxon>Atherinomorphae</taxon>
        <taxon>Cyprinodontiformes</taxon>
        <taxon>Nothobranchiidae</taxon>
        <taxon>Nothobranchius</taxon>
    </lineage>
</organism>
<reference evidence="1" key="1">
    <citation type="submission" date="2016-05" db="EMBL/GenBank/DDBJ databases">
        <authorList>
            <person name="Lavstsen T."/>
            <person name="Jespersen J.S."/>
        </authorList>
    </citation>
    <scope>NUCLEOTIDE SEQUENCE</scope>
    <source>
        <tissue evidence="1">Brain</tissue>
    </source>
</reference>
<feature type="non-terminal residue" evidence="1">
    <location>
        <position position="1"/>
    </location>
</feature>
<accession>A0A1A8J4R9</accession>
<protein>
    <submittedName>
        <fullName evidence="1">Uncharacterized protein</fullName>
    </submittedName>
</protein>
<feature type="non-terminal residue" evidence="1">
    <location>
        <position position="103"/>
    </location>
</feature>
<sequence length="103" mass="11598">IDSLHTSLKDFMLKLTAALCSSIQHASRKLCNMHATRCTSVKTKTFKDKCQRKQSLSFSCTVAFLLCFSLRGETTSNQLTPFLLNTGRNTRIAHLQLPACFRN</sequence>
<evidence type="ECO:0000313" key="1">
    <source>
        <dbReference type="EMBL" id="SBR04612.1"/>
    </source>
</evidence>
<name>A0A1A8J4R9_NOTKU</name>
<proteinExistence type="predicted"/>
<dbReference type="AlphaFoldDB" id="A0A1A8J4R9"/>
<gene>
    <name evidence="1" type="primary">Nfu_g_1_021573</name>
</gene>
<dbReference type="EMBL" id="HAED01018167">
    <property type="protein sequence ID" value="SBR04612.1"/>
    <property type="molecule type" value="Transcribed_RNA"/>
</dbReference>
<reference evidence="1" key="2">
    <citation type="submission" date="2016-06" db="EMBL/GenBank/DDBJ databases">
        <title>The genome of a short-lived fish provides insights into sex chromosome evolution and the genetic control of aging.</title>
        <authorList>
            <person name="Reichwald K."/>
            <person name="Felder M."/>
            <person name="Petzold A."/>
            <person name="Koch P."/>
            <person name="Groth M."/>
            <person name="Platzer M."/>
        </authorList>
    </citation>
    <scope>NUCLEOTIDE SEQUENCE</scope>
    <source>
        <tissue evidence="1">Brain</tissue>
    </source>
</reference>